<keyword evidence="8" id="KW-0156">Chromatin regulator</keyword>
<dbReference type="Gene3D" id="2.70.160.11">
    <property type="entry name" value="Hnrnp arginine n-methyltransferase1"/>
    <property type="match status" value="1"/>
</dbReference>
<evidence type="ECO:0000256" key="13">
    <source>
        <dbReference type="PROSITE-ProRule" id="PRU01015"/>
    </source>
</evidence>
<dbReference type="GO" id="GO:0032259">
    <property type="term" value="P:methylation"/>
    <property type="evidence" value="ECO:0007669"/>
    <property type="project" value="UniProtKB-KW"/>
</dbReference>
<keyword evidence="4" id="KW-0963">Cytoplasm</keyword>
<evidence type="ECO:0000259" key="15">
    <source>
        <dbReference type="Pfam" id="PF22528"/>
    </source>
</evidence>
<dbReference type="FunFam" id="3.40.50.150:FF:000031">
    <property type="entry name" value="Putative Histone-arginine methyltransferase CARM1"/>
    <property type="match status" value="1"/>
</dbReference>
<dbReference type="InterPro" id="IPR011993">
    <property type="entry name" value="PH-like_dom_sf"/>
</dbReference>
<evidence type="ECO:0000256" key="6">
    <source>
        <dbReference type="ARBA" id="ARBA00022679"/>
    </source>
</evidence>
<dbReference type="CDD" id="cd02440">
    <property type="entry name" value="AdoMet_MTases"/>
    <property type="match status" value="1"/>
</dbReference>
<keyword evidence="9" id="KW-0805">Transcription regulation</keyword>
<comment type="subcellular location">
    <subcellularLocation>
        <location evidence="2">Cytoplasm</location>
    </subcellularLocation>
    <subcellularLocation>
        <location evidence="1">Nucleus</location>
    </subcellularLocation>
</comment>
<dbReference type="Gene3D" id="2.30.29.30">
    <property type="entry name" value="Pleckstrin-homology domain (PH domain)/Phosphotyrosine-binding domain (PTB)"/>
    <property type="match status" value="1"/>
</dbReference>
<evidence type="ECO:0000256" key="3">
    <source>
        <dbReference type="ARBA" id="ARBA00011925"/>
    </source>
</evidence>
<dbReference type="InterPro" id="IPR025799">
    <property type="entry name" value="Arg_MeTrfase"/>
</dbReference>
<keyword evidence="10" id="KW-0804">Transcription</keyword>
<dbReference type="GO" id="GO:0005634">
    <property type="term" value="C:nucleus"/>
    <property type="evidence" value="ECO:0007669"/>
    <property type="project" value="UniProtKB-SubCell"/>
</dbReference>
<evidence type="ECO:0000256" key="5">
    <source>
        <dbReference type="ARBA" id="ARBA00022603"/>
    </source>
</evidence>
<reference evidence="16" key="1">
    <citation type="submission" date="2022-11" db="UniProtKB">
        <authorList>
            <consortium name="EnsemblMetazoa"/>
        </authorList>
    </citation>
    <scope>IDENTIFICATION</scope>
</reference>
<keyword evidence="17" id="KW-1185">Reference proteome</keyword>
<dbReference type="SUPFAM" id="SSF53335">
    <property type="entry name" value="S-adenosyl-L-methionine-dependent methyltransferases"/>
    <property type="match status" value="1"/>
</dbReference>
<evidence type="ECO:0000256" key="7">
    <source>
        <dbReference type="ARBA" id="ARBA00022691"/>
    </source>
</evidence>
<dbReference type="PROSITE" id="PS51678">
    <property type="entry name" value="SAM_MT_PRMT"/>
    <property type="match status" value="1"/>
</dbReference>
<dbReference type="EC" id="2.1.1.319" evidence="3"/>
<evidence type="ECO:0000256" key="2">
    <source>
        <dbReference type="ARBA" id="ARBA00004496"/>
    </source>
</evidence>
<sequence>MDHPMNSKSEDKTRSFMECYLQVIKGECSLAMEDIGQCIVDVTQDNYTKTCSVQIRCGNDFSPNFRVTGDTNHCQVGRLRYLVDLPQHCCSAVITFQRHEEVTEFKTMLSSATEKLQNKSLFCERTEEASATQYFQFYGYLSQQQNMMQDYTRTSTYQKAMLQNHVDFEDKVVIDVGAGSGILSFFAVQAGAKKVYAIEASSMAKHAELLVKKNNLEGKIILVPGKVEEVHIPEEVDIIISEPMGYMLYNERMLESYLHAKKWLKPGGKMFPTQGDLHIAPFSDDALYIEHFSKANFWHQKSFYGVDLSSLRKAALKEYFRQPVVDTFDVRILMAKPITHTVDFLTSEEDDLHRINIPVKFSLLNSGSLHGLAFWFDVVFQGSQQPVWLSTAPHEPLTHWYQVRCLLETPIFVKAGQTITGTVLLISNTRQSYDVELDLGLEGTTIRSKNTVDLKNPYFRYTGSTPQPPAGYNNESPTDVYWSLTSNGDTHNATENLSQDGGCGQGVILTDNVVGMQSNSFYNNTGITGYVGGGHNQYWSSGNAINISSLPTIQNYTSSFGAMSYANTGSSYIASSQPAMTYSHTTSRNLLSGQHGRPYQSGYSRNSSTSR</sequence>
<dbReference type="InterPro" id="IPR055135">
    <property type="entry name" value="PRMT_dom"/>
</dbReference>
<dbReference type="Gene3D" id="3.40.50.150">
    <property type="entry name" value="Vaccinia Virus protein VP39"/>
    <property type="match status" value="1"/>
</dbReference>
<dbReference type="Pfam" id="PF22528">
    <property type="entry name" value="PRMT_C"/>
    <property type="match status" value="1"/>
</dbReference>
<dbReference type="InterPro" id="IPR029063">
    <property type="entry name" value="SAM-dependent_MTases_sf"/>
</dbReference>
<name>A0A913X269_EXADI</name>
<dbReference type="GO" id="GO:0070611">
    <property type="term" value="F:histone H3R2 methyltransferase activity"/>
    <property type="evidence" value="ECO:0007669"/>
    <property type="project" value="TreeGrafter"/>
</dbReference>
<dbReference type="PANTHER" id="PTHR11006">
    <property type="entry name" value="PROTEIN ARGININE N-METHYLTRANSFERASE"/>
    <property type="match status" value="1"/>
</dbReference>
<evidence type="ECO:0000256" key="12">
    <source>
        <dbReference type="ARBA" id="ARBA00049086"/>
    </source>
</evidence>
<dbReference type="AlphaFoldDB" id="A0A913X269"/>
<evidence type="ECO:0000256" key="11">
    <source>
        <dbReference type="ARBA" id="ARBA00023242"/>
    </source>
</evidence>
<evidence type="ECO:0000256" key="14">
    <source>
        <dbReference type="SAM" id="MobiDB-lite"/>
    </source>
</evidence>
<evidence type="ECO:0000313" key="16">
    <source>
        <dbReference type="EnsemblMetazoa" id="XP_020897476.1"/>
    </source>
</evidence>
<comment type="catalytic activity">
    <reaction evidence="12">
        <text>L-arginyl-[protein] + 2 S-adenosyl-L-methionine = N(omega),N(omega)-dimethyl-L-arginyl-[protein] + 2 S-adenosyl-L-homocysteine + 2 H(+)</text>
        <dbReference type="Rhea" id="RHEA:48096"/>
        <dbReference type="Rhea" id="RHEA-COMP:10532"/>
        <dbReference type="Rhea" id="RHEA-COMP:11991"/>
        <dbReference type="ChEBI" id="CHEBI:15378"/>
        <dbReference type="ChEBI" id="CHEBI:29965"/>
        <dbReference type="ChEBI" id="CHEBI:57856"/>
        <dbReference type="ChEBI" id="CHEBI:59789"/>
        <dbReference type="ChEBI" id="CHEBI:61897"/>
        <dbReference type="EC" id="2.1.1.319"/>
    </reaction>
</comment>
<dbReference type="FunFam" id="2.70.160.11:FF:000002">
    <property type="entry name" value="Probable histone-arginine methyltransferase CARM1"/>
    <property type="match status" value="1"/>
</dbReference>
<dbReference type="KEGG" id="epa:110236312"/>
<feature type="domain" description="Protein arginine N-methyltransferase" evidence="15">
    <location>
        <begin position="275"/>
        <end position="441"/>
    </location>
</feature>
<keyword evidence="7 13" id="KW-0949">S-adenosyl-L-methionine</keyword>
<feature type="region of interest" description="Disordered" evidence="14">
    <location>
        <begin position="588"/>
        <end position="611"/>
    </location>
</feature>
<dbReference type="Proteomes" id="UP000887567">
    <property type="component" value="Unplaced"/>
</dbReference>
<dbReference type="Pfam" id="PF06325">
    <property type="entry name" value="PrmA"/>
    <property type="match status" value="1"/>
</dbReference>
<accession>A0A913X269</accession>
<evidence type="ECO:0000256" key="10">
    <source>
        <dbReference type="ARBA" id="ARBA00023163"/>
    </source>
</evidence>
<keyword evidence="5 13" id="KW-0489">Methyltransferase</keyword>
<dbReference type="OrthoDB" id="7848332at2759"/>
<evidence type="ECO:0000256" key="8">
    <source>
        <dbReference type="ARBA" id="ARBA00022853"/>
    </source>
</evidence>
<protein>
    <recommendedName>
        <fullName evidence="3">type I protein arginine methyltransferase</fullName>
        <ecNumber evidence="3">2.1.1.319</ecNumber>
    </recommendedName>
</protein>
<evidence type="ECO:0000256" key="4">
    <source>
        <dbReference type="ARBA" id="ARBA00022490"/>
    </source>
</evidence>
<dbReference type="PANTHER" id="PTHR11006:SF10">
    <property type="entry name" value="HISTONE-ARGININE METHYLTRANSFERASE CARMER-RELATED"/>
    <property type="match status" value="1"/>
</dbReference>
<organism evidence="16 17">
    <name type="scientific">Exaiptasia diaphana</name>
    <name type="common">Tropical sea anemone</name>
    <name type="synonym">Aiptasia pulchella</name>
    <dbReference type="NCBI Taxonomy" id="2652724"/>
    <lineage>
        <taxon>Eukaryota</taxon>
        <taxon>Metazoa</taxon>
        <taxon>Cnidaria</taxon>
        <taxon>Anthozoa</taxon>
        <taxon>Hexacorallia</taxon>
        <taxon>Actiniaria</taxon>
        <taxon>Aiptasiidae</taxon>
        <taxon>Exaiptasia</taxon>
    </lineage>
</organism>
<dbReference type="GO" id="GO:0035242">
    <property type="term" value="F:protein-arginine omega-N asymmetric methyltransferase activity"/>
    <property type="evidence" value="ECO:0007669"/>
    <property type="project" value="UniProtKB-EC"/>
</dbReference>
<feature type="compositionally biased region" description="Polar residues" evidence="14">
    <location>
        <begin position="601"/>
        <end position="611"/>
    </location>
</feature>
<evidence type="ECO:0000256" key="9">
    <source>
        <dbReference type="ARBA" id="ARBA00023015"/>
    </source>
</evidence>
<keyword evidence="11" id="KW-0539">Nucleus</keyword>
<dbReference type="OMA" id="HREDVND"/>
<dbReference type="GeneID" id="110236312"/>
<dbReference type="EnsemblMetazoa" id="XM_021041817.2">
    <property type="protein sequence ID" value="XP_020897476.1"/>
    <property type="gene ID" value="LOC110236312"/>
</dbReference>
<keyword evidence="6 13" id="KW-0808">Transferase</keyword>
<dbReference type="GO" id="GO:0005737">
    <property type="term" value="C:cytoplasm"/>
    <property type="evidence" value="ECO:0007669"/>
    <property type="project" value="UniProtKB-SubCell"/>
</dbReference>
<evidence type="ECO:0000256" key="1">
    <source>
        <dbReference type="ARBA" id="ARBA00004123"/>
    </source>
</evidence>
<evidence type="ECO:0000313" key="17">
    <source>
        <dbReference type="Proteomes" id="UP000887567"/>
    </source>
</evidence>
<dbReference type="RefSeq" id="XP_020897476.1">
    <property type="nucleotide sequence ID" value="XM_021041817.2"/>
</dbReference>
<proteinExistence type="predicted"/>